<protein>
    <submittedName>
        <fullName evidence="1">Uncharacterized protein</fullName>
    </submittedName>
</protein>
<proteinExistence type="predicted"/>
<dbReference type="EMBL" id="JBGFUD010001267">
    <property type="protein sequence ID" value="MFH4976035.1"/>
    <property type="molecule type" value="Genomic_DNA"/>
</dbReference>
<evidence type="ECO:0000313" key="2">
    <source>
        <dbReference type="Proteomes" id="UP001608902"/>
    </source>
</evidence>
<comment type="caution">
    <text evidence="1">The sequence shown here is derived from an EMBL/GenBank/DDBJ whole genome shotgun (WGS) entry which is preliminary data.</text>
</comment>
<sequence length="67" mass="7518">MADTGAINPKTLVASEPFDRSGFVYVVLYHRFLHGAEAMLSMHSNVPHRLGPNMLERLGFMYILALL</sequence>
<organism evidence="1 2">
    <name type="scientific">Gnathostoma spinigerum</name>
    <dbReference type="NCBI Taxonomy" id="75299"/>
    <lineage>
        <taxon>Eukaryota</taxon>
        <taxon>Metazoa</taxon>
        <taxon>Ecdysozoa</taxon>
        <taxon>Nematoda</taxon>
        <taxon>Chromadorea</taxon>
        <taxon>Rhabditida</taxon>
        <taxon>Spirurina</taxon>
        <taxon>Gnathostomatomorpha</taxon>
        <taxon>Gnathostomatoidea</taxon>
        <taxon>Gnathostomatidae</taxon>
        <taxon>Gnathostoma</taxon>
    </lineage>
</organism>
<reference evidence="1 2" key="1">
    <citation type="submission" date="2024-08" db="EMBL/GenBank/DDBJ databases">
        <title>Gnathostoma spinigerum genome.</title>
        <authorList>
            <person name="Gonzalez-Bertolin B."/>
            <person name="Monzon S."/>
            <person name="Zaballos A."/>
            <person name="Jimenez P."/>
            <person name="Dekumyoy P."/>
            <person name="Varona S."/>
            <person name="Cuesta I."/>
            <person name="Sumanam S."/>
            <person name="Adisakwattana P."/>
            <person name="Gasser R.B."/>
            <person name="Hernandez-Gonzalez A."/>
            <person name="Young N.D."/>
            <person name="Perteguer M.J."/>
        </authorList>
    </citation>
    <scope>NUCLEOTIDE SEQUENCE [LARGE SCALE GENOMIC DNA]</scope>
    <source>
        <strain evidence="1">AL3</strain>
        <tissue evidence="1">Liver</tissue>
    </source>
</reference>
<dbReference type="Proteomes" id="UP001608902">
    <property type="component" value="Unassembled WGS sequence"/>
</dbReference>
<name>A0ABD6EIA4_9BILA</name>
<gene>
    <name evidence="1" type="ORF">AB6A40_002744</name>
</gene>
<dbReference type="AlphaFoldDB" id="A0ABD6EIA4"/>
<keyword evidence="2" id="KW-1185">Reference proteome</keyword>
<evidence type="ECO:0000313" key="1">
    <source>
        <dbReference type="EMBL" id="MFH4976035.1"/>
    </source>
</evidence>
<accession>A0ABD6EIA4</accession>